<dbReference type="PRINTS" id="PR00081">
    <property type="entry name" value="GDHRDH"/>
</dbReference>
<evidence type="ECO:0000313" key="3">
    <source>
        <dbReference type="Proteomes" id="UP000432015"/>
    </source>
</evidence>
<dbReference type="PANTHER" id="PTHR43313:SF1">
    <property type="entry name" value="3BETA-HYDROXYSTEROID DEHYDROGENASE DHS-16"/>
    <property type="match status" value="1"/>
</dbReference>
<comment type="similarity">
    <text evidence="1">Belongs to the short-chain dehydrogenases/reductases (SDR) family.</text>
</comment>
<dbReference type="Pfam" id="PF00106">
    <property type="entry name" value="adh_short"/>
    <property type="match status" value="1"/>
</dbReference>
<proteinExistence type="inferred from homology"/>
<dbReference type="GO" id="GO:0016491">
    <property type="term" value="F:oxidoreductase activity"/>
    <property type="evidence" value="ECO:0007669"/>
    <property type="project" value="TreeGrafter"/>
</dbReference>
<evidence type="ECO:0000256" key="1">
    <source>
        <dbReference type="RuleBase" id="RU000363"/>
    </source>
</evidence>
<dbReference type="AlphaFoldDB" id="A0A7K1KXR6"/>
<gene>
    <name evidence="2" type="ORF">GNZ18_09615</name>
</gene>
<dbReference type="SUPFAM" id="SSF51735">
    <property type="entry name" value="NAD(P)-binding Rossmann-fold domains"/>
    <property type="match status" value="1"/>
</dbReference>
<dbReference type="EMBL" id="WOFH01000003">
    <property type="protein sequence ID" value="MUN36853.1"/>
    <property type="molecule type" value="Genomic_DNA"/>
</dbReference>
<reference evidence="2 3" key="1">
    <citation type="submission" date="2019-11" db="EMBL/GenBank/DDBJ databases">
        <authorList>
            <person name="Cao P."/>
        </authorList>
    </citation>
    <scope>NUCLEOTIDE SEQUENCE [LARGE SCALE GENOMIC DNA]</scope>
    <source>
        <strain evidence="2 3">NEAU-AAG5</strain>
    </source>
</reference>
<dbReference type="RefSeq" id="WP_156215901.1">
    <property type="nucleotide sequence ID" value="NZ_WOFH01000003.1"/>
</dbReference>
<dbReference type="GO" id="GO:0008202">
    <property type="term" value="P:steroid metabolic process"/>
    <property type="evidence" value="ECO:0007669"/>
    <property type="project" value="TreeGrafter"/>
</dbReference>
<dbReference type="PRINTS" id="PR00080">
    <property type="entry name" value="SDRFAMILY"/>
</dbReference>
<accession>A0A7K1KXR6</accession>
<keyword evidence="3" id="KW-1185">Reference proteome</keyword>
<name>A0A7K1KXR6_9ACTN</name>
<evidence type="ECO:0000313" key="2">
    <source>
        <dbReference type="EMBL" id="MUN36853.1"/>
    </source>
</evidence>
<comment type="caution">
    <text evidence="2">The sequence shown here is derived from an EMBL/GenBank/DDBJ whole genome shotgun (WGS) entry which is preliminary data.</text>
</comment>
<organism evidence="2 3">
    <name type="scientific">Actinomadura litoris</name>
    <dbReference type="NCBI Taxonomy" id="2678616"/>
    <lineage>
        <taxon>Bacteria</taxon>
        <taxon>Bacillati</taxon>
        <taxon>Actinomycetota</taxon>
        <taxon>Actinomycetes</taxon>
        <taxon>Streptosporangiales</taxon>
        <taxon>Thermomonosporaceae</taxon>
        <taxon>Actinomadura</taxon>
    </lineage>
</organism>
<protein>
    <submittedName>
        <fullName evidence="2">SDR family NAD(P)-dependent oxidoreductase</fullName>
    </submittedName>
</protein>
<dbReference type="CDD" id="cd05374">
    <property type="entry name" value="17beta-HSD-like_SDR_c"/>
    <property type="match status" value="1"/>
</dbReference>
<dbReference type="Gene3D" id="3.40.50.720">
    <property type="entry name" value="NAD(P)-binding Rossmann-like Domain"/>
    <property type="match status" value="1"/>
</dbReference>
<dbReference type="InterPro" id="IPR002347">
    <property type="entry name" value="SDR_fam"/>
</dbReference>
<dbReference type="PANTHER" id="PTHR43313">
    <property type="entry name" value="SHORT-CHAIN DEHYDROGENASE/REDUCTASE FAMILY 9C"/>
    <property type="match status" value="1"/>
</dbReference>
<dbReference type="InterPro" id="IPR036291">
    <property type="entry name" value="NAD(P)-bd_dom_sf"/>
</dbReference>
<dbReference type="Proteomes" id="UP000432015">
    <property type="component" value="Unassembled WGS sequence"/>
</dbReference>
<sequence length="286" mass="29519">MPNTDDARAVLLTGANGGVGRATARALAEHGFQVFAGTRSEAGGLAEIPGVRVLPLDVTDPGSIADAVREVRGAADGGLHAVINNAGIIVQGPLELVPAEELRRQFEVNVFGPAAVTRAFLPMLRSGRGRVVNVSAATARVAGPFFGPVSASKAALASMSDALRLELAHWGIHVVVVEPGLLDTPIFAKSAASTARTVAALPPEQVAMYREQLAAVTAAMGAGKPAPPSIVARAVVRALTASRPRARYTVGPDTRLLGLVARLPLRTRDRLLSRVVGLRGIAPAKG</sequence>